<feature type="region of interest" description="Disordered" evidence="1">
    <location>
        <begin position="214"/>
        <end position="237"/>
    </location>
</feature>
<dbReference type="EMBL" id="BKCJ010008338">
    <property type="protein sequence ID" value="GEU81703.1"/>
    <property type="molecule type" value="Genomic_DNA"/>
</dbReference>
<comment type="caution">
    <text evidence="2">The sequence shown here is derived from an EMBL/GenBank/DDBJ whole genome shotgun (WGS) entry which is preliminary data.</text>
</comment>
<feature type="region of interest" description="Disordered" evidence="1">
    <location>
        <begin position="1"/>
        <end position="66"/>
    </location>
</feature>
<gene>
    <name evidence="2" type="ORF">Tci_053681</name>
</gene>
<evidence type="ECO:0000256" key="1">
    <source>
        <dbReference type="SAM" id="MobiDB-lite"/>
    </source>
</evidence>
<accession>A0A6L2N6A6</accession>
<protein>
    <submittedName>
        <fullName evidence="2">Uncharacterized protein</fullName>
    </submittedName>
</protein>
<evidence type="ECO:0000313" key="2">
    <source>
        <dbReference type="EMBL" id="GEU81703.1"/>
    </source>
</evidence>
<dbReference type="AlphaFoldDB" id="A0A6L2N6A6"/>
<proteinExistence type="predicted"/>
<feature type="region of interest" description="Disordered" evidence="1">
    <location>
        <begin position="498"/>
        <end position="524"/>
    </location>
</feature>
<feature type="compositionally biased region" description="Low complexity" evidence="1">
    <location>
        <begin position="444"/>
        <end position="455"/>
    </location>
</feature>
<feature type="compositionally biased region" description="Basic and acidic residues" evidence="1">
    <location>
        <begin position="547"/>
        <end position="562"/>
    </location>
</feature>
<organism evidence="2">
    <name type="scientific">Tanacetum cinerariifolium</name>
    <name type="common">Dalmatian daisy</name>
    <name type="synonym">Chrysanthemum cinerariifolium</name>
    <dbReference type="NCBI Taxonomy" id="118510"/>
    <lineage>
        <taxon>Eukaryota</taxon>
        <taxon>Viridiplantae</taxon>
        <taxon>Streptophyta</taxon>
        <taxon>Embryophyta</taxon>
        <taxon>Tracheophyta</taxon>
        <taxon>Spermatophyta</taxon>
        <taxon>Magnoliopsida</taxon>
        <taxon>eudicotyledons</taxon>
        <taxon>Gunneridae</taxon>
        <taxon>Pentapetalae</taxon>
        <taxon>asterids</taxon>
        <taxon>campanulids</taxon>
        <taxon>Asterales</taxon>
        <taxon>Asteraceae</taxon>
        <taxon>Asteroideae</taxon>
        <taxon>Anthemideae</taxon>
        <taxon>Anthemidinae</taxon>
        <taxon>Tanacetum</taxon>
    </lineage>
</organism>
<sequence length="580" mass="64353">MQQAHESTKHQRYLAGEEGSDPDSPAPKPAKATKPKATKQSMPSVPKAAPIQTWLSDKKRKPTSSLRLVDEFIDEGVPKNEPRFDDEQANLQKAVEESLKDAHATHRGPLPPVVFREPNSRRRQPLLEVQGKGKEKVIEEQAAHTLFDLYTPKKKSTIDQYILQRRTPKTVDPTGPSIHHEDKKATRVDVETGTEEFLTRTEKLGEKESNTVVLGTESSGQDKTQGGLDPGDSARQLPTQDILTGLSLDPMDEGFTATAYPNVHENLKLTVEEHVILEEPTSSTWTLSSLQHLAKDFSFGDQFFNDKSSKAKNEKTTAETKAESMVSVTIQQDASAIPPMTTLTVTGHVCTNWRISIYLSRDFPEVDIKEILHQRMWKTISNQANKDHKNLYKALEKTLPPPPPPPPGPSRTLGSSRESGSSQVPPLPPPPPSTNQEGQSHGFTAPSSSKTAPSAEYTAWTTSNTRFKSFVTSIPEELHMDDDSALDEQVHLFDDEDIRNDHIPKEGQSHGSTTPSSSKTAASAEYTAWKTSDTRFKLSVSSIPIDLHMDDDSAPDEHVHSYDDEDITNDHIPNVNLMQY</sequence>
<name>A0A6L2N6A6_TANCI</name>
<feature type="region of interest" description="Disordered" evidence="1">
    <location>
        <begin position="546"/>
        <end position="580"/>
    </location>
</feature>
<feature type="compositionally biased region" description="Basic and acidic residues" evidence="1">
    <location>
        <begin position="178"/>
        <end position="190"/>
    </location>
</feature>
<feature type="region of interest" description="Disordered" evidence="1">
    <location>
        <begin position="97"/>
        <end position="122"/>
    </location>
</feature>
<feature type="region of interest" description="Disordered" evidence="1">
    <location>
        <begin position="168"/>
        <end position="194"/>
    </location>
</feature>
<feature type="compositionally biased region" description="Basic and acidic residues" evidence="1">
    <location>
        <begin position="498"/>
        <end position="508"/>
    </location>
</feature>
<reference evidence="2" key="1">
    <citation type="journal article" date="2019" name="Sci. Rep.">
        <title>Draft genome of Tanacetum cinerariifolium, the natural source of mosquito coil.</title>
        <authorList>
            <person name="Yamashiro T."/>
            <person name="Shiraishi A."/>
            <person name="Satake H."/>
            <person name="Nakayama K."/>
        </authorList>
    </citation>
    <scope>NUCLEOTIDE SEQUENCE</scope>
</reference>
<feature type="compositionally biased region" description="Low complexity" evidence="1">
    <location>
        <begin position="512"/>
        <end position="524"/>
    </location>
</feature>
<feature type="region of interest" description="Disordered" evidence="1">
    <location>
        <begin position="395"/>
        <end position="457"/>
    </location>
</feature>
<feature type="compositionally biased region" description="Pro residues" evidence="1">
    <location>
        <begin position="399"/>
        <end position="409"/>
    </location>
</feature>
<feature type="compositionally biased region" description="Polar residues" evidence="1">
    <location>
        <begin position="412"/>
        <end position="424"/>
    </location>
</feature>
<feature type="compositionally biased region" description="Polar residues" evidence="1">
    <location>
        <begin position="214"/>
        <end position="224"/>
    </location>
</feature>